<dbReference type="GO" id="GO:0000287">
    <property type="term" value="F:magnesium ion binding"/>
    <property type="evidence" value="ECO:0007669"/>
    <property type="project" value="UniProtKB-ARBA"/>
</dbReference>
<dbReference type="InterPro" id="IPR002880">
    <property type="entry name" value="Pyrv_Fd/Flavodoxin_OxRdtase_N"/>
</dbReference>
<dbReference type="PROSITE" id="PS51379">
    <property type="entry name" value="4FE4S_FER_2"/>
    <property type="match status" value="1"/>
</dbReference>
<dbReference type="RefSeq" id="WP_269591483.1">
    <property type="nucleotide sequence ID" value="NZ_CP130956.1"/>
</dbReference>
<dbReference type="InterPro" id="IPR051457">
    <property type="entry name" value="2-oxoacid:Fd_oxidoreductase"/>
</dbReference>
<dbReference type="AlphaFoldDB" id="A0AAX3YV32"/>
<geneLocation type="plasmid" evidence="4 6">
    <name>pRho-VOC14-L</name>
</geneLocation>
<dbReference type="EMBL" id="CP130956">
    <property type="protein sequence ID" value="WLF52084.1"/>
    <property type="molecule type" value="Genomic_DNA"/>
</dbReference>
<dbReference type="GO" id="GO:0045333">
    <property type="term" value="P:cellular respiration"/>
    <property type="evidence" value="ECO:0007669"/>
    <property type="project" value="UniProtKB-ARBA"/>
</dbReference>
<dbReference type="SUPFAM" id="SSF52518">
    <property type="entry name" value="Thiamin diphosphate-binding fold (THDP-binding)"/>
    <property type="match status" value="2"/>
</dbReference>
<evidence type="ECO:0000313" key="4">
    <source>
        <dbReference type="EMBL" id="WLF52084.1"/>
    </source>
</evidence>
<feature type="domain" description="4Fe-4S ferredoxin-type" evidence="2">
    <location>
        <begin position="629"/>
        <end position="661"/>
    </location>
</feature>
<name>A0AAX3YV32_RHOOP</name>
<dbReference type="SUPFAM" id="SSF53323">
    <property type="entry name" value="Pyruvate-ferredoxin oxidoreductase, PFOR, domain III"/>
    <property type="match status" value="1"/>
</dbReference>
<dbReference type="NCBIfam" id="NF009588">
    <property type="entry name" value="PRK13029.1"/>
    <property type="match status" value="1"/>
</dbReference>
<reference evidence="4" key="2">
    <citation type="submission" date="2023-07" db="EMBL/GenBank/DDBJ databases">
        <title>Genomic analysis of Rhodococcus opacus VOC-14 with glycol ethers degradation activity.</title>
        <authorList>
            <person name="Narkevich D.A."/>
            <person name="Hlushen A.M."/>
            <person name="Akhremchuk A.E."/>
            <person name="Sikolenko M.A."/>
            <person name="Valentovich L.N."/>
        </authorList>
    </citation>
    <scope>NUCLEOTIDE SEQUENCE</scope>
    <source>
        <strain evidence="4">VOC-14</strain>
        <plasmid evidence="4">pRho-VOC14-L</plasmid>
    </source>
</reference>
<keyword evidence="4" id="KW-0614">Plasmid</keyword>
<dbReference type="PANTHER" id="PTHR48084:SF3">
    <property type="entry name" value="SUBUNIT OF PYRUVATE:FLAVODOXIN OXIDOREDUCTASE"/>
    <property type="match status" value="1"/>
</dbReference>
<dbReference type="Pfam" id="PF01558">
    <property type="entry name" value="POR"/>
    <property type="match status" value="1"/>
</dbReference>
<dbReference type="EMBL" id="JAPWIS010000010">
    <property type="protein sequence ID" value="MCZ4585960.1"/>
    <property type="molecule type" value="Genomic_DNA"/>
</dbReference>
<dbReference type="NCBIfam" id="NF009589">
    <property type="entry name" value="PRK13030.1"/>
    <property type="match status" value="1"/>
</dbReference>
<keyword evidence="1" id="KW-0560">Oxidoreductase</keyword>
<dbReference type="InterPro" id="IPR046667">
    <property type="entry name" value="DUF6537"/>
</dbReference>
<dbReference type="InterPro" id="IPR002869">
    <property type="entry name" value="Pyrv_flavodox_OxRed_cen"/>
</dbReference>
<dbReference type="InterPro" id="IPR019752">
    <property type="entry name" value="Pyrv/ketoisovalerate_OxRed_cat"/>
</dbReference>
<dbReference type="PANTHER" id="PTHR48084">
    <property type="entry name" value="2-OXOGLUTARATE OXIDOREDUCTASE SUBUNIT KORB-RELATED"/>
    <property type="match status" value="1"/>
</dbReference>
<dbReference type="Proteomes" id="UP001231166">
    <property type="component" value="Plasmid pRho-VOC14-L"/>
</dbReference>
<dbReference type="GO" id="GO:0030976">
    <property type="term" value="F:thiamine pyrophosphate binding"/>
    <property type="evidence" value="ECO:0007669"/>
    <property type="project" value="InterPro"/>
</dbReference>
<accession>A0AAX3YV32</accession>
<evidence type="ECO:0000313" key="6">
    <source>
        <dbReference type="Proteomes" id="UP001231166"/>
    </source>
</evidence>
<dbReference type="Gene3D" id="3.40.920.10">
    <property type="entry name" value="Pyruvate-ferredoxin oxidoreductase, PFOR, domain III"/>
    <property type="match status" value="1"/>
</dbReference>
<dbReference type="Pfam" id="PF20169">
    <property type="entry name" value="DUF6537"/>
    <property type="match status" value="1"/>
</dbReference>
<proteinExistence type="predicted"/>
<evidence type="ECO:0000313" key="5">
    <source>
        <dbReference type="Proteomes" id="UP001066327"/>
    </source>
</evidence>
<keyword evidence="5" id="KW-1185">Reference proteome</keyword>
<dbReference type="Gene3D" id="3.40.50.970">
    <property type="match status" value="1"/>
</dbReference>
<evidence type="ECO:0000256" key="1">
    <source>
        <dbReference type="ARBA" id="ARBA00023002"/>
    </source>
</evidence>
<dbReference type="GO" id="GO:0016625">
    <property type="term" value="F:oxidoreductase activity, acting on the aldehyde or oxo group of donors, iron-sulfur protein as acceptor"/>
    <property type="evidence" value="ECO:0007669"/>
    <property type="project" value="UniProtKB-ARBA"/>
</dbReference>
<dbReference type="Proteomes" id="UP001066327">
    <property type="component" value="Unassembled WGS sequence"/>
</dbReference>
<dbReference type="Pfam" id="PF02775">
    <property type="entry name" value="TPP_enzyme_C"/>
    <property type="match status" value="1"/>
</dbReference>
<dbReference type="InterPro" id="IPR029061">
    <property type="entry name" value="THDP-binding"/>
</dbReference>
<dbReference type="CDD" id="cd07034">
    <property type="entry name" value="TPP_PYR_PFOR_IOR-alpha_like"/>
    <property type="match status" value="1"/>
</dbReference>
<evidence type="ECO:0000313" key="3">
    <source>
        <dbReference type="EMBL" id="MCZ4585960.1"/>
    </source>
</evidence>
<reference evidence="3" key="1">
    <citation type="submission" date="2022-12" db="EMBL/GenBank/DDBJ databases">
        <authorList>
            <person name="Krivoruchko A.V."/>
            <person name="Elkin A."/>
        </authorList>
    </citation>
    <scope>NUCLEOTIDE SEQUENCE</scope>
    <source>
        <strain evidence="3">IEGM 249</strain>
    </source>
</reference>
<dbReference type="InterPro" id="IPR017896">
    <property type="entry name" value="4Fe4S_Fe-S-bd"/>
</dbReference>
<protein>
    <submittedName>
        <fullName evidence="4">Indolepyruvate ferredoxin oxidoreductase family protein</fullName>
    </submittedName>
</protein>
<dbReference type="InterPro" id="IPR011766">
    <property type="entry name" value="TPP_enzyme_TPP-bd"/>
</dbReference>
<organism evidence="4 6">
    <name type="scientific">Rhodococcus opacus</name>
    <name type="common">Nocardia opaca</name>
    <dbReference type="NCBI Taxonomy" id="37919"/>
    <lineage>
        <taxon>Bacteria</taxon>
        <taxon>Bacillati</taxon>
        <taxon>Actinomycetota</taxon>
        <taxon>Actinomycetes</taxon>
        <taxon>Mycobacteriales</taxon>
        <taxon>Nocardiaceae</taxon>
        <taxon>Rhodococcus</taxon>
    </lineage>
</organism>
<sequence>MTALISGDAPAKPYDLDDRYRSGSGPVLLTGVQAIARGFVEQHVRDARAGKRVATFVSGYQGSPLGGVDRMLLGMPDVLDDNDITFVPGLNEELAATSVWGSQTELPLGTATHDGVIGVWYGKGPGVDRATDALRHANMYGVNSRGGVVLLVGDDPASKSSTVPAVSERSLAALNIPVLFPRNAGEIITMGMHAVALSRASGCVVALKIVADVADGAWTVDSSIADLDIVVPEVQFEGRPFVYRQRPMAVAPGSILPAEADLVGPRWDLVNAYSSANNLDVVEIDPPEATIGIAATGTTFDAVRQALTDLGVDDAQLRHAGIRLLRIGMPYPVGADKIREFATGLEKIAVVEDKTAFIETQIRDILYGPDNGPAIIGKRDDNGRLLMPASGELTAGRLLSPLRRVLTGHVEMKKTLPAPLQLDVLSENRSAYFCSGCPHNRSTAIPEGSLGGGGIGCHILVTMSGREDSAVTGLTQMGGEGSQWIGQAPFTDVPHVFQNIGDGTFFHSGQLALQACVAAGVNITYKVLYNDVVAMTGAQDAEGALSVAQLTHKLTTEGVKKIIICADEPHRHNKRALAKGTKLWHRDRLDEAQRELREIKGVTVLIYDQHCAADARRQRKRGTLPTRNTRVIINEAVCEGCGDCGVKSNCLSVQPVDTEFGRKTRIDQTSCNTDYTCLDGDCPSFVTVEVTTGKKKAQNSARPTPPACAEPDDAELSRTQNIFLAGIGGTGIVTVNQVLATAALRAGLEVESLDQIGLSQKAGPVVSHLRFSAGPLEPSNRLTPGTADCILAFDLLTATENKNLAYGSADSTITIASTSKTPTGDMVHDKSVQYPDTELLLGRMVAASRTVRSFDALTAAQELFGNTAAANFLLIGAAYQTGGLRLPAAAIEEAIGINGVAVDANIAAFRWGRAAIAHPETFESWTVPANAKREPLVAPAHLFAHTTFEGETRRLVELRAAQLIEFQSVKLAQQYIDHIELIWTAERTVTERTDFSEAVARGLFKFTAYKDEYEVARMLLDPVFLADVTAQVPGGENLTYKLHPPILRAMGRKTKIGLGPRTHAALKVLAKGKKLRGTKLDPFGYAHVRKLERELLVQYRSMVTDLAGSLDQVGYDTAVEIAALPDIVRGYEDVKLGNIELYTTRLLELGMYNYIPQLGRQGGNYV</sequence>
<gene>
    <name evidence="3" type="ORF">O4328_20025</name>
    <name evidence="4" type="ORF">Q5707_42370</name>
</gene>
<evidence type="ECO:0000259" key="2">
    <source>
        <dbReference type="PROSITE" id="PS51379"/>
    </source>
</evidence>